<dbReference type="Proteomes" id="UP000266272">
    <property type="component" value="Unassembled WGS sequence"/>
</dbReference>
<dbReference type="Pfam" id="PF07859">
    <property type="entry name" value="Abhydrolase_3"/>
    <property type="match status" value="1"/>
</dbReference>
<reference evidence="3 4" key="1">
    <citation type="journal article" date="2018" name="PLoS Pathog.">
        <title>Evolution of structural diversity of trichothecenes, a family of toxins produced by plant pathogenic and entomopathogenic fungi.</title>
        <authorList>
            <person name="Proctor R.H."/>
            <person name="McCormick S.P."/>
            <person name="Kim H.S."/>
            <person name="Cardoza R.E."/>
            <person name="Stanley A.M."/>
            <person name="Lindo L."/>
            <person name="Kelly A."/>
            <person name="Brown D.W."/>
            <person name="Lee T."/>
            <person name="Vaughan M.M."/>
            <person name="Alexander N.J."/>
            <person name="Busman M."/>
            <person name="Gutierrez S."/>
        </authorList>
    </citation>
    <scope>NUCLEOTIDE SEQUENCE [LARGE SCALE GENOMIC DNA]</scope>
    <source>
        <strain evidence="3 4">IBT 40837</strain>
    </source>
</reference>
<name>A0A395NY91_TRIAR</name>
<keyword evidence="1 3" id="KW-0378">Hydrolase</keyword>
<dbReference type="PANTHER" id="PTHR48081">
    <property type="entry name" value="AB HYDROLASE SUPERFAMILY PROTEIN C4A8.06C"/>
    <property type="match status" value="1"/>
</dbReference>
<organism evidence="3 4">
    <name type="scientific">Trichoderma arundinaceum</name>
    <dbReference type="NCBI Taxonomy" id="490622"/>
    <lineage>
        <taxon>Eukaryota</taxon>
        <taxon>Fungi</taxon>
        <taxon>Dikarya</taxon>
        <taxon>Ascomycota</taxon>
        <taxon>Pezizomycotina</taxon>
        <taxon>Sordariomycetes</taxon>
        <taxon>Hypocreomycetidae</taxon>
        <taxon>Hypocreales</taxon>
        <taxon>Hypocreaceae</taxon>
        <taxon>Trichoderma</taxon>
    </lineage>
</organism>
<dbReference type="PANTHER" id="PTHR48081:SF31">
    <property type="entry name" value="STERYL ACETYL HYDROLASE MUG81-RELATED"/>
    <property type="match status" value="1"/>
</dbReference>
<dbReference type="STRING" id="490622.A0A395NY91"/>
<evidence type="ECO:0000313" key="4">
    <source>
        <dbReference type="Proteomes" id="UP000266272"/>
    </source>
</evidence>
<sequence>MQTVYLAKPFSTVYEGYCKTKGIQPEIVTLPSGCKAFWMGKSTARNIVIYFHGGAYAQPGAIQHLEYWESVRGKLQADDESLAIFYLEYSLVPSATYPEQIGNGIEAIDHVINTLGRSPSNVMLSGDSAGGNLSIALLSHIMHPIDSLPKLDIGGPLKGIILISPWVSFHINYPSGKHNRYRDIFIAPTSVSRGSDYLAGKPTSEYAEPVTAPASWWKDAQVQGILAVAGGHELHRDSIIEWAERFKSVNPDKLTLVIGKNEAHIAPIIEPALGNKTETEMGKAIIAWMKSVL</sequence>
<gene>
    <name evidence="3" type="ORF">TARUN_1141</name>
</gene>
<dbReference type="SUPFAM" id="SSF53474">
    <property type="entry name" value="alpha/beta-Hydrolases"/>
    <property type="match status" value="1"/>
</dbReference>
<dbReference type="GO" id="GO:0016787">
    <property type="term" value="F:hydrolase activity"/>
    <property type="evidence" value="ECO:0007669"/>
    <property type="project" value="UniProtKB-KW"/>
</dbReference>
<dbReference type="AlphaFoldDB" id="A0A395NY91"/>
<dbReference type="InterPro" id="IPR050300">
    <property type="entry name" value="GDXG_lipolytic_enzyme"/>
</dbReference>
<dbReference type="Gene3D" id="3.40.50.1820">
    <property type="entry name" value="alpha/beta hydrolase"/>
    <property type="match status" value="1"/>
</dbReference>
<evidence type="ECO:0000256" key="1">
    <source>
        <dbReference type="ARBA" id="ARBA00022801"/>
    </source>
</evidence>
<dbReference type="InterPro" id="IPR013094">
    <property type="entry name" value="AB_hydrolase_3"/>
</dbReference>
<protein>
    <submittedName>
        <fullName evidence="3">Alpha beta hydrolase fold</fullName>
    </submittedName>
</protein>
<keyword evidence="4" id="KW-1185">Reference proteome</keyword>
<evidence type="ECO:0000313" key="3">
    <source>
        <dbReference type="EMBL" id="RFU81048.1"/>
    </source>
</evidence>
<feature type="domain" description="Alpha/beta hydrolase fold-3" evidence="2">
    <location>
        <begin position="48"/>
        <end position="264"/>
    </location>
</feature>
<dbReference type="OrthoDB" id="2152029at2759"/>
<proteinExistence type="predicted"/>
<evidence type="ECO:0000259" key="2">
    <source>
        <dbReference type="Pfam" id="PF07859"/>
    </source>
</evidence>
<dbReference type="InterPro" id="IPR029058">
    <property type="entry name" value="AB_hydrolase_fold"/>
</dbReference>
<accession>A0A395NY91</accession>
<comment type="caution">
    <text evidence="3">The sequence shown here is derived from an EMBL/GenBank/DDBJ whole genome shotgun (WGS) entry which is preliminary data.</text>
</comment>
<dbReference type="EMBL" id="PXOA01000072">
    <property type="protein sequence ID" value="RFU81048.1"/>
    <property type="molecule type" value="Genomic_DNA"/>
</dbReference>